<dbReference type="AlphaFoldDB" id="A0AAP2REQ3"/>
<keyword evidence="3" id="KW-1185">Reference proteome</keyword>
<evidence type="ECO:0000259" key="1">
    <source>
        <dbReference type="Pfam" id="PF04015"/>
    </source>
</evidence>
<dbReference type="NCBIfam" id="TIGR01409">
    <property type="entry name" value="TAT_signal_seq"/>
    <property type="match status" value="1"/>
</dbReference>
<accession>A0AAP2REQ3</accession>
<evidence type="ECO:0000313" key="3">
    <source>
        <dbReference type="Proteomes" id="UP001320159"/>
    </source>
</evidence>
<gene>
    <name evidence="2" type="ORF">CUJ83_06760</name>
</gene>
<feature type="domain" description="DUF362" evidence="1">
    <location>
        <begin position="94"/>
        <end position="289"/>
    </location>
</feature>
<comment type="caution">
    <text evidence="2">The sequence shown here is derived from an EMBL/GenBank/DDBJ whole genome shotgun (WGS) entry which is preliminary data.</text>
</comment>
<sequence>MTGRWAKRVLENGISRRDFLKATGTAAVMAAAGITGCVGADQTGPTLSPTIRPTVSPVKGDMVVAVDPDPITLVDRALDAFGGLSGIISPGDRVVMKANYSFAKSVKDATCNHPDVLVRIMQHCKDAGAKEVVVIDNTLDNPTLCLERSGIQAALDKAGFKAVSPKNKNTEYTEKDMNGSKIKKVHLANVLLEADTFINIPVIKSHNMSTMTASMKNLMGVIYDRGVFHYGLDVNIAELAGFIRPDLNIADAYRVMKTGGPRGTSSSIISYPNTLIVGKDPVAVDSYSASLLDLKGGDIGHIKAAYDMGLGEYDLSKVDIIRV</sequence>
<dbReference type="RefSeq" id="WP_230741532.1">
    <property type="nucleotide sequence ID" value="NZ_PGCK01000004.1"/>
</dbReference>
<proteinExistence type="predicted"/>
<name>A0AAP2REQ3_9EURY</name>
<dbReference type="PROSITE" id="PS51318">
    <property type="entry name" value="TAT"/>
    <property type="match status" value="1"/>
</dbReference>
<dbReference type="Pfam" id="PF04015">
    <property type="entry name" value="DUF362"/>
    <property type="match status" value="1"/>
</dbReference>
<dbReference type="InterPro" id="IPR007160">
    <property type="entry name" value="DUF362"/>
</dbReference>
<dbReference type="Proteomes" id="UP001320159">
    <property type="component" value="Unassembled WGS sequence"/>
</dbReference>
<dbReference type="EMBL" id="PGCK01000004">
    <property type="protein sequence ID" value="MCD1294700.1"/>
    <property type="molecule type" value="Genomic_DNA"/>
</dbReference>
<reference evidence="2 3" key="1">
    <citation type="submission" date="2017-11" db="EMBL/GenBank/DDBJ databases">
        <title>Isolation and Characterization of Family Methanocellaceae Species from Potential Methane Hydrate Area Offshore Southwestern Taiwan.</title>
        <authorList>
            <person name="Zhang W.-L."/>
            <person name="Chen W.-C."/>
            <person name="Lai M.-C."/>
            <person name="Chen S.-C."/>
        </authorList>
    </citation>
    <scope>NUCLEOTIDE SEQUENCE [LARGE SCALE GENOMIC DNA]</scope>
    <source>
        <strain evidence="2 3">CWC-04</strain>
    </source>
</reference>
<dbReference type="InterPro" id="IPR019546">
    <property type="entry name" value="TAT_signal_bac_arc"/>
</dbReference>
<protein>
    <recommendedName>
        <fullName evidence="1">DUF362 domain-containing protein</fullName>
    </recommendedName>
</protein>
<dbReference type="InterPro" id="IPR006311">
    <property type="entry name" value="TAT_signal"/>
</dbReference>
<evidence type="ECO:0000313" key="2">
    <source>
        <dbReference type="EMBL" id="MCD1294700.1"/>
    </source>
</evidence>
<organism evidence="2 3">
    <name type="scientific">Methanooceanicella nereidis</name>
    <dbReference type="NCBI Taxonomy" id="2052831"/>
    <lineage>
        <taxon>Archaea</taxon>
        <taxon>Methanobacteriati</taxon>
        <taxon>Methanobacteriota</taxon>
        <taxon>Stenosarchaea group</taxon>
        <taxon>Methanomicrobia</taxon>
        <taxon>Methanocellales</taxon>
        <taxon>Methanocellaceae</taxon>
        <taxon>Methanooceanicella</taxon>
    </lineage>
</organism>